<dbReference type="GeneID" id="6165466"/>
<feature type="transmembrane region" description="Helical" evidence="1">
    <location>
        <begin position="87"/>
        <end position="111"/>
    </location>
</feature>
<evidence type="ECO:0000313" key="3">
    <source>
        <dbReference type="Proteomes" id="UP000001694"/>
    </source>
</evidence>
<keyword evidence="3" id="KW-1185">Reference proteome</keyword>
<dbReference type="KEGG" id="tne:Tneu_1127"/>
<gene>
    <name evidence="2" type="ordered locus">Tneu_1127</name>
</gene>
<protein>
    <submittedName>
        <fullName evidence="2">Uncharacterized protein</fullName>
    </submittedName>
</protein>
<evidence type="ECO:0000313" key="2">
    <source>
        <dbReference type="EMBL" id="ACB40057.1"/>
    </source>
</evidence>
<dbReference type="Proteomes" id="UP000001694">
    <property type="component" value="Chromosome"/>
</dbReference>
<dbReference type="eggNOG" id="arCOG09846">
    <property type="taxonomic scope" value="Archaea"/>
</dbReference>
<dbReference type="HOGENOM" id="CLU_1912421_0_0_2"/>
<accession>B1YE44</accession>
<sequence>MEWLSPATVIILVVAAAVLAAVLVVRRLQRRVVCPGDLSALRDAFAVIGAEAAWVGPYLAVRKRYGLIPVEVRVDCRRGAVSTRGPWPLALVLLFVPNFAFAAIILLLWIASEMDAFEKEVKDLLKAAAGQ</sequence>
<dbReference type="RefSeq" id="WP_012350476.1">
    <property type="nucleotide sequence ID" value="NC_010525.1"/>
</dbReference>
<feature type="transmembrane region" description="Helical" evidence="1">
    <location>
        <begin position="6"/>
        <end position="25"/>
    </location>
</feature>
<dbReference type="STRING" id="444157.Tneu_1127"/>
<keyword evidence="1" id="KW-1133">Transmembrane helix</keyword>
<organism evidence="2 3">
    <name type="scientific">Pyrobaculum neutrophilum (strain DSM 2338 / JCM 9278 / NBRC 100436 / V24Sta)</name>
    <name type="common">Thermoproteus neutrophilus</name>
    <dbReference type="NCBI Taxonomy" id="444157"/>
    <lineage>
        <taxon>Archaea</taxon>
        <taxon>Thermoproteota</taxon>
        <taxon>Thermoprotei</taxon>
        <taxon>Thermoproteales</taxon>
        <taxon>Thermoproteaceae</taxon>
        <taxon>Pyrobaculum</taxon>
    </lineage>
</organism>
<keyword evidence="1" id="KW-0812">Transmembrane</keyword>
<dbReference type="AlphaFoldDB" id="B1YE44"/>
<name>B1YE44_PYRNV</name>
<dbReference type="OrthoDB" id="376598at2157"/>
<proteinExistence type="predicted"/>
<evidence type="ECO:0000256" key="1">
    <source>
        <dbReference type="SAM" id="Phobius"/>
    </source>
</evidence>
<dbReference type="EMBL" id="CP001014">
    <property type="protein sequence ID" value="ACB40057.1"/>
    <property type="molecule type" value="Genomic_DNA"/>
</dbReference>
<reference evidence="2" key="1">
    <citation type="submission" date="2008-03" db="EMBL/GenBank/DDBJ databases">
        <title>Complete sequence of Thermoproteus neutrophilus V24Sta.</title>
        <authorList>
            <consortium name="US DOE Joint Genome Institute"/>
            <person name="Copeland A."/>
            <person name="Lucas S."/>
            <person name="Lapidus A."/>
            <person name="Glavina del Rio T."/>
            <person name="Dalin E."/>
            <person name="Tice H."/>
            <person name="Bruce D."/>
            <person name="Goodwin L."/>
            <person name="Pitluck S."/>
            <person name="Sims D."/>
            <person name="Brettin T."/>
            <person name="Detter J.C."/>
            <person name="Han C."/>
            <person name="Kuske C.R."/>
            <person name="Schmutz J."/>
            <person name="Larimer F."/>
            <person name="Land M."/>
            <person name="Hauser L."/>
            <person name="Kyrpides N."/>
            <person name="Mikhailova N."/>
            <person name="Biddle J.F."/>
            <person name="Zhang Z."/>
            <person name="Fitz-Gibbon S.T."/>
            <person name="Lowe T.M."/>
            <person name="Saltikov C."/>
            <person name="House C.H."/>
            <person name="Richardson P."/>
        </authorList>
    </citation>
    <scope>NUCLEOTIDE SEQUENCE [LARGE SCALE GENOMIC DNA]</scope>
    <source>
        <strain evidence="2">V24Sta</strain>
    </source>
</reference>
<keyword evidence="1" id="KW-0472">Membrane</keyword>